<evidence type="ECO:0000313" key="7">
    <source>
        <dbReference type="RefSeq" id="XP_017880412.1"/>
    </source>
</evidence>
<feature type="repeat" description="ANK" evidence="3">
    <location>
        <begin position="62"/>
        <end position="94"/>
    </location>
</feature>
<feature type="repeat" description="ANK" evidence="3">
    <location>
        <begin position="96"/>
        <end position="128"/>
    </location>
</feature>
<evidence type="ECO:0000313" key="6">
    <source>
        <dbReference type="RefSeq" id="XP_017880411.1"/>
    </source>
</evidence>
<name>A0AAJ7N6S5_9HYME</name>
<organism evidence="4 7">
    <name type="scientific">Ceratina calcarata</name>
    <dbReference type="NCBI Taxonomy" id="156304"/>
    <lineage>
        <taxon>Eukaryota</taxon>
        <taxon>Metazoa</taxon>
        <taxon>Ecdysozoa</taxon>
        <taxon>Arthropoda</taxon>
        <taxon>Hexapoda</taxon>
        <taxon>Insecta</taxon>
        <taxon>Pterygota</taxon>
        <taxon>Neoptera</taxon>
        <taxon>Endopterygota</taxon>
        <taxon>Hymenoptera</taxon>
        <taxon>Apocrita</taxon>
        <taxon>Aculeata</taxon>
        <taxon>Apoidea</taxon>
        <taxon>Anthophila</taxon>
        <taxon>Apidae</taxon>
        <taxon>Ceratina</taxon>
        <taxon>Zadontomerus</taxon>
    </lineage>
</organism>
<dbReference type="KEGG" id="ccal:108625151"/>
<evidence type="ECO:0000313" key="4">
    <source>
        <dbReference type="Proteomes" id="UP000694925"/>
    </source>
</evidence>
<dbReference type="RefSeq" id="XP_017880412.1">
    <property type="nucleotide sequence ID" value="XM_018024923.2"/>
</dbReference>
<dbReference type="GeneID" id="108625151"/>
<evidence type="ECO:0000256" key="2">
    <source>
        <dbReference type="ARBA" id="ARBA00023043"/>
    </source>
</evidence>
<accession>A0AAJ7N6S5</accession>
<evidence type="ECO:0000313" key="5">
    <source>
        <dbReference type="RefSeq" id="XP_017880409.1"/>
    </source>
</evidence>
<keyword evidence="1" id="KW-0677">Repeat</keyword>
<dbReference type="Proteomes" id="UP000694925">
    <property type="component" value="Unplaced"/>
</dbReference>
<evidence type="ECO:0000256" key="3">
    <source>
        <dbReference type="PROSITE-ProRule" id="PRU00023"/>
    </source>
</evidence>
<protein>
    <submittedName>
        <fullName evidence="5 6">Ankyrin repeat domain-containing protein 39-like</fullName>
    </submittedName>
</protein>
<dbReference type="InterPro" id="IPR036770">
    <property type="entry name" value="Ankyrin_rpt-contain_sf"/>
</dbReference>
<gene>
    <name evidence="5 6 7" type="primary">LOC108625151</name>
</gene>
<proteinExistence type="predicted"/>
<dbReference type="RefSeq" id="XP_017880411.1">
    <property type="nucleotide sequence ID" value="XM_018024922.2"/>
</dbReference>
<dbReference type="AlphaFoldDB" id="A0AAJ7N6S5"/>
<dbReference type="PROSITE" id="PS50297">
    <property type="entry name" value="ANK_REP_REGION"/>
    <property type="match status" value="2"/>
</dbReference>
<dbReference type="PROSITE" id="PS50088">
    <property type="entry name" value="ANK_REPEAT"/>
    <property type="match status" value="2"/>
</dbReference>
<sequence length="191" mass="21368">MEQDNSHDHNMCCNVNNTIGVRQSFNEMEFERGIWYAAQYNDLDRVEALLRKGVSVNAEDSAGYTALHYAARNGHYEICKILLENNAQANAQTRCGQAAALHRAAVQNHPDVVELLLKYGANPNLKDADGYTALHKALTARSISVCKLLIPRTNLSLFNSKQNIERFAQEKCPDILPFLSTYINKEENAVG</sequence>
<dbReference type="Pfam" id="PF12796">
    <property type="entry name" value="Ank_2"/>
    <property type="match status" value="1"/>
</dbReference>
<dbReference type="SMART" id="SM00248">
    <property type="entry name" value="ANK"/>
    <property type="match status" value="4"/>
</dbReference>
<reference evidence="5 6" key="1">
    <citation type="submission" date="2025-04" db="UniProtKB">
        <authorList>
            <consortium name="RefSeq"/>
        </authorList>
    </citation>
    <scope>IDENTIFICATION</scope>
    <source>
        <tissue evidence="5 6">Whole body</tissue>
    </source>
</reference>
<evidence type="ECO:0000256" key="1">
    <source>
        <dbReference type="ARBA" id="ARBA00022737"/>
    </source>
</evidence>
<dbReference type="RefSeq" id="XP_017880409.1">
    <property type="nucleotide sequence ID" value="XM_018024920.2"/>
</dbReference>
<dbReference type="PANTHER" id="PTHR24171:SF9">
    <property type="entry name" value="ANKYRIN REPEAT DOMAIN-CONTAINING PROTEIN 39"/>
    <property type="match status" value="1"/>
</dbReference>
<dbReference type="Gene3D" id="1.25.40.20">
    <property type="entry name" value="Ankyrin repeat-containing domain"/>
    <property type="match status" value="1"/>
</dbReference>
<dbReference type="SUPFAM" id="SSF48403">
    <property type="entry name" value="Ankyrin repeat"/>
    <property type="match status" value="1"/>
</dbReference>
<keyword evidence="2 3" id="KW-0040">ANK repeat</keyword>
<keyword evidence="4" id="KW-1185">Reference proteome</keyword>
<dbReference type="PRINTS" id="PR01415">
    <property type="entry name" value="ANKYRIN"/>
</dbReference>
<dbReference type="InterPro" id="IPR002110">
    <property type="entry name" value="Ankyrin_rpt"/>
</dbReference>
<dbReference type="PANTHER" id="PTHR24171">
    <property type="entry name" value="ANKYRIN REPEAT DOMAIN-CONTAINING PROTEIN 39-RELATED"/>
    <property type="match status" value="1"/>
</dbReference>